<feature type="transmembrane region" description="Helical" evidence="8">
    <location>
        <begin position="82"/>
        <end position="105"/>
    </location>
</feature>
<dbReference type="PRINTS" id="PR01077">
    <property type="entry name" value="CLAUDIN"/>
</dbReference>
<dbReference type="Gene3D" id="1.20.140.150">
    <property type="match status" value="1"/>
</dbReference>
<comment type="function">
    <text evidence="8">Claudins function as major constituents of the tight junction complexes that regulate the permeability of epithelia.</text>
</comment>
<keyword evidence="2 8" id="KW-0796">Tight junction</keyword>
<reference evidence="9" key="1">
    <citation type="thesis" date="2020" institute="ProQuest LLC" country="789 East Eisenhower Parkway, Ann Arbor, MI, USA">
        <title>Comparative Genomics and Chromosome Evolution.</title>
        <authorList>
            <person name="Mudd A.B."/>
        </authorList>
    </citation>
    <scope>NUCLEOTIDE SEQUENCE</scope>
    <source>
        <strain evidence="9">237g6f4</strain>
        <tissue evidence="9">Blood</tissue>
    </source>
</reference>
<dbReference type="Proteomes" id="UP000824782">
    <property type="component" value="Unassembled WGS sequence"/>
</dbReference>
<keyword evidence="4 8" id="KW-0812">Transmembrane</keyword>
<feature type="transmembrane region" description="Helical" evidence="8">
    <location>
        <begin position="12"/>
        <end position="33"/>
    </location>
</feature>
<dbReference type="GO" id="GO:0005923">
    <property type="term" value="C:bicellular tight junction"/>
    <property type="evidence" value="ECO:0007669"/>
    <property type="project" value="UniProtKB-SubCell"/>
</dbReference>
<dbReference type="InterPro" id="IPR006187">
    <property type="entry name" value="Claudin"/>
</dbReference>
<evidence type="ECO:0000256" key="4">
    <source>
        <dbReference type="ARBA" id="ARBA00022692"/>
    </source>
</evidence>
<keyword evidence="5 8" id="KW-0965">Cell junction</keyword>
<keyword evidence="6 8" id="KW-1133">Transmembrane helix</keyword>
<evidence type="ECO:0000256" key="5">
    <source>
        <dbReference type="ARBA" id="ARBA00022949"/>
    </source>
</evidence>
<feature type="transmembrane region" description="Helical" evidence="8">
    <location>
        <begin position="117"/>
        <end position="140"/>
    </location>
</feature>
<organism evidence="9 10">
    <name type="scientific">Engystomops pustulosus</name>
    <name type="common">Tungara frog</name>
    <name type="synonym">Physalaemus pustulosus</name>
    <dbReference type="NCBI Taxonomy" id="76066"/>
    <lineage>
        <taxon>Eukaryota</taxon>
        <taxon>Metazoa</taxon>
        <taxon>Chordata</taxon>
        <taxon>Craniata</taxon>
        <taxon>Vertebrata</taxon>
        <taxon>Euteleostomi</taxon>
        <taxon>Amphibia</taxon>
        <taxon>Batrachia</taxon>
        <taxon>Anura</taxon>
        <taxon>Neobatrachia</taxon>
        <taxon>Hyloidea</taxon>
        <taxon>Leptodactylidae</taxon>
        <taxon>Leiuperinae</taxon>
        <taxon>Engystomops</taxon>
    </lineage>
</organism>
<feature type="transmembrane region" description="Helical" evidence="8">
    <location>
        <begin position="160"/>
        <end position="183"/>
    </location>
</feature>
<evidence type="ECO:0000256" key="2">
    <source>
        <dbReference type="ARBA" id="ARBA00022427"/>
    </source>
</evidence>
<proteinExistence type="inferred from homology"/>
<keyword evidence="3 8" id="KW-1003">Cell membrane</keyword>
<evidence type="ECO:0000256" key="7">
    <source>
        <dbReference type="ARBA" id="ARBA00023136"/>
    </source>
</evidence>
<dbReference type="AlphaFoldDB" id="A0AAV7D538"/>
<evidence type="ECO:0000256" key="8">
    <source>
        <dbReference type="RuleBase" id="RU060637"/>
    </source>
</evidence>
<dbReference type="PROSITE" id="PS01346">
    <property type="entry name" value="CLAUDIN"/>
    <property type="match status" value="1"/>
</dbReference>
<accession>A0AAV7D538</accession>
<evidence type="ECO:0000313" key="10">
    <source>
        <dbReference type="Proteomes" id="UP000824782"/>
    </source>
</evidence>
<dbReference type="PROSITE" id="PS51257">
    <property type="entry name" value="PROKAR_LIPOPROTEIN"/>
    <property type="match status" value="1"/>
</dbReference>
<keyword evidence="10" id="KW-1185">Reference proteome</keyword>
<dbReference type="InterPro" id="IPR004031">
    <property type="entry name" value="PMP22/EMP/MP20/Claudin"/>
</dbReference>
<dbReference type="Pfam" id="PF00822">
    <property type="entry name" value="PMP22_Claudin"/>
    <property type="match status" value="1"/>
</dbReference>
<dbReference type="PANTHER" id="PTHR12002">
    <property type="entry name" value="CLAUDIN"/>
    <property type="match status" value="1"/>
</dbReference>
<comment type="similarity">
    <text evidence="1 8">Belongs to the claudin family.</text>
</comment>
<sequence>MAVNHRIKLQYGAIFFALLGCVLTCVSTFVPLWKNLNLDLNEMEIWNTGLWQTCVVQDEGGMQCKDFDSFLALPFPLQMARILMFLSDGLGIIGVIVSTICLECLKFGERDSKRKLSLLGGTLLLLAGIAALIPVSWIAYDTVQEFWDETIPEIVPRWEFGEAMFMCWFGSFFLIFGGSLLFCSIPSTNDKPSVNYVDKPIPGYPLYRPASVQSRPDLII</sequence>
<evidence type="ECO:0000256" key="1">
    <source>
        <dbReference type="ARBA" id="ARBA00008295"/>
    </source>
</evidence>
<comment type="caution">
    <text evidence="9">The sequence shown here is derived from an EMBL/GenBank/DDBJ whole genome shotgun (WGS) entry which is preliminary data.</text>
</comment>
<protein>
    <recommendedName>
        <fullName evidence="8">Claudin</fullName>
    </recommendedName>
</protein>
<evidence type="ECO:0000256" key="3">
    <source>
        <dbReference type="ARBA" id="ARBA00022475"/>
    </source>
</evidence>
<evidence type="ECO:0000256" key="6">
    <source>
        <dbReference type="ARBA" id="ARBA00022989"/>
    </source>
</evidence>
<dbReference type="GO" id="GO:0005886">
    <property type="term" value="C:plasma membrane"/>
    <property type="evidence" value="ECO:0007669"/>
    <property type="project" value="UniProtKB-SubCell"/>
</dbReference>
<gene>
    <name evidence="9" type="ORF">GDO81_000391</name>
</gene>
<evidence type="ECO:0000313" key="9">
    <source>
        <dbReference type="EMBL" id="KAG8592065.1"/>
    </source>
</evidence>
<dbReference type="InterPro" id="IPR017974">
    <property type="entry name" value="Claudin_CS"/>
</dbReference>
<dbReference type="GO" id="GO:0005198">
    <property type="term" value="F:structural molecule activity"/>
    <property type="evidence" value="ECO:0007669"/>
    <property type="project" value="InterPro"/>
</dbReference>
<comment type="subcellular location">
    <subcellularLocation>
        <location evidence="8">Cell junction</location>
        <location evidence="8">Tight junction</location>
    </subcellularLocation>
    <subcellularLocation>
        <location evidence="8">Cell membrane</location>
        <topology evidence="8">Multi-pass membrane protein</topology>
    </subcellularLocation>
</comment>
<name>A0AAV7D538_ENGPU</name>
<keyword evidence="7 8" id="KW-0472">Membrane</keyword>
<dbReference type="EMBL" id="WNYA01000001">
    <property type="protein sequence ID" value="KAG8592065.1"/>
    <property type="molecule type" value="Genomic_DNA"/>
</dbReference>